<dbReference type="Pfam" id="PF05227">
    <property type="entry name" value="CHASE3"/>
    <property type="match status" value="1"/>
</dbReference>
<evidence type="ECO:0000256" key="3">
    <source>
        <dbReference type="SAM" id="Phobius"/>
    </source>
</evidence>
<dbReference type="CDD" id="cd19410">
    <property type="entry name" value="HK9-like_sensor"/>
    <property type="match status" value="1"/>
</dbReference>
<dbReference type="InterPro" id="IPR029016">
    <property type="entry name" value="GAF-like_dom_sf"/>
</dbReference>
<feature type="domain" description="GGDEF" evidence="4">
    <location>
        <begin position="431"/>
        <end position="565"/>
    </location>
</feature>
<dbReference type="InterPro" id="IPR043128">
    <property type="entry name" value="Rev_trsase/Diguanyl_cyclase"/>
</dbReference>
<dbReference type="Gene3D" id="3.30.70.270">
    <property type="match status" value="1"/>
</dbReference>
<dbReference type="PANTHER" id="PTHR45138:SF9">
    <property type="entry name" value="DIGUANYLATE CYCLASE DGCM-RELATED"/>
    <property type="match status" value="1"/>
</dbReference>
<dbReference type="Proteomes" id="UP001429984">
    <property type="component" value="Unassembled WGS sequence"/>
</dbReference>
<keyword evidence="3" id="KW-0472">Membrane</keyword>
<dbReference type="CDD" id="cd01949">
    <property type="entry name" value="GGDEF"/>
    <property type="match status" value="1"/>
</dbReference>
<dbReference type="PROSITE" id="PS50887">
    <property type="entry name" value="GGDEF"/>
    <property type="match status" value="1"/>
</dbReference>
<keyword evidence="3" id="KW-1133">Transmembrane helix</keyword>
<dbReference type="Pfam" id="PF00990">
    <property type="entry name" value="GGDEF"/>
    <property type="match status" value="1"/>
</dbReference>
<sequence>MPTSSRLRPYRLAAIALSAVLLVGVAGAMLWSIRVFTHSTDLVKHSFQVMNSTEVIRSAIRAAESNARGFRMSGRPQMQHEYESMLPVIQLHTSRLIALTADSPTQHLRAQTLQAAVTSRLRGIADMIEVQQSQGTGQALALSRTGKGFEQMLLINDITDSILAEEQGLLAARSAATTRQAWMVVAAIVIGIVLPMLLLGVMLSSLIRENRRSRLLERGALEAVRELEESLVQRDRLSEQRRILGAYAGLLQSCQTVDEAMRVTAQVVTELLPGTGGRCYVLRASQNLAEAMSTFGESPLRSDDMLEPDRCWALRRGQPHHTGGRHGQVRCTHVHGNATSAEGAWTLCVPLIAQGNSLGLLHVSGDGGSDGERGTIAEAVAEQLSLAMMNLQLRETLRVQSLRDSLTGLFNRRYLEENLQRELLRCERRGLPLSVIMLDVDHFKRFNDQHGHVAGDALLARVGHTLQGLTRNEDIACRYGGEEFAIVLPETTREVALQRAEEIRQAIASTTVLHMRKTLGPTTASLGVATFPEDGDSPVVLVERADAALYRAKAAGRDRIIEASRAKSGA</sequence>
<name>A0ABS0B3M4_9GAMM</name>
<gene>
    <name evidence="5" type="ORF">IU514_02430</name>
</gene>
<keyword evidence="3" id="KW-0812">Transmembrane</keyword>
<dbReference type="InterPro" id="IPR029787">
    <property type="entry name" value="Nucleotide_cyclase"/>
</dbReference>
<evidence type="ECO:0000256" key="2">
    <source>
        <dbReference type="ARBA" id="ARBA00034247"/>
    </source>
</evidence>
<protein>
    <recommendedName>
        <fullName evidence="1">diguanylate cyclase</fullName>
        <ecNumber evidence="1">2.7.7.65</ecNumber>
    </recommendedName>
</protein>
<comment type="catalytic activity">
    <reaction evidence="2">
        <text>2 GTP = 3',3'-c-di-GMP + 2 diphosphate</text>
        <dbReference type="Rhea" id="RHEA:24898"/>
        <dbReference type="ChEBI" id="CHEBI:33019"/>
        <dbReference type="ChEBI" id="CHEBI:37565"/>
        <dbReference type="ChEBI" id="CHEBI:58805"/>
        <dbReference type="EC" id="2.7.7.65"/>
    </reaction>
</comment>
<evidence type="ECO:0000313" key="5">
    <source>
        <dbReference type="EMBL" id="MBF6022877.1"/>
    </source>
</evidence>
<dbReference type="SMART" id="SM00267">
    <property type="entry name" value="GGDEF"/>
    <property type="match status" value="1"/>
</dbReference>
<accession>A0ABS0B3M4</accession>
<dbReference type="EC" id="2.7.7.65" evidence="1"/>
<evidence type="ECO:0000259" key="4">
    <source>
        <dbReference type="PROSITE" id="PS50887"/>
    </source>
</evidence>
<dbReference type="InterPro" id="IPR050469">
    <property type="entry name" value="Diguanylate_Cyclase"/>
</dbReference>
<proteinExistence type="predicted"/>
<reference evidence="5 6" key="1">
    <citation type="submission" date="2020-11" db="EMBL/GenBank/DDBJ databases">
        <title>Draft Genome Sequence and Secondary Metabolite Biosynthetic Potential of the Lysobacter niastensis Type strain DSM 18481.</title>
        <authorList>
            <person name="Turrini P."/>
            <person name="Artuso I."/>
            <person name="Tescari M."/>
            <person name="Lugli G.A."/>
            <person name="Frangipani E."/>
            <person name="Ventura M."/>
            <person name="Visca P."/>
        </authorList>
    </citation>
    <scope>NUCLEOTIDE SEQUENCE [LARGE SCALE GENOMIC DNA]</scope>
    <source>
        <strain evidence="5 6">DSM 18481</strain>
    </source>
</reference>
<evidence type="ECO:0000256" key="1">
    <source>
        <dbReference type="ARBA" id="ARBA00012528"/>
    </source>
</evidence>
<dbReference type="EMBL" id="JADLZT010000001">
    <property type="protein sequence ID" value="MBF6022877.1"/>
    <property type="molecule type" value="Genomic_DNA"/>
</dbReference>
<dbReference type="SUPFAM" id="SSF55781">
    <property type="entry name" value="GAF domain-like"/>
    <property type="match status" value="1"/>
</dbReference>
<feature type="transmembrane region" description="Helical" evidence="3">
    <location>
        <begin position="181"/>
        <end position="207"/>
    </location>
</feature>
<keyword evidence="6" id="KW-1185">Reference proteome</keyword>
<dbReference type="SUPFAM" id="SSF55073">
    <property type="entry name" value="Nucleotide cyclase"/>
    <property type="match status" value="1"/>
</dbReference>
<organism evidence="5 6">
    <name type="scientific">Lysobacter niastensis</name>
    <dbReference type="NCBI Taxonomy" id="380629"/>
    <lineage>
        <taxon>Bacteria</taxon>
        <taxon>Pseudomonadati</taxon>
        <taxon>Pseudomonadota</taxon>
        <taxon>Gammaproteobacteria</taxon>
        <taxon>Lysobacterales</taxon>
        <taxon>Lysobacteraceae</taxon>
        <taxon>Lysobacter</taxon>
    </lineage>
</organism>
<dbReference type="InterPro" id="IPR000160">
    <property type="entry name" value="GGDEF_dom"/>
</dbReference>
<dbReference type="InterPro" id="IPR007891">
    <property type="entry name" value="CHASE3"/>
</dbReference>
<evidence type="ECO:0000313" key="6">
    <source>
        <dbReference type="Proteomes" id="UP001429984"/>
    </source>
</evidence>
<comment type="caution">
    <text evidence="5">The sequence shown here is derived from an EMBL/GenBank/DDBJ whole genome shotgun (WGS) entry which is preliminary data.</text>
</comment>
<dbReference type="Gene3D" id="3.30.450.40">
    <property type="match status" value="1"/>
</dbReference>
<dbReference type="NCBIfam" id="TIGR00254">
    <property type="entry name" value="GGDEF"/>
    <property type="match status" value="1"/>
</dbReference>
<dbReference type="PANTHER" id="PTHR45138">
    <property type="entry name" value="REGULATORY COMPONENTS OF SENSORY TRANSDUCTION SYSTEM"/>
    <property type="match status" value="1"/>
</dbReference>
<dbReference type="RefSeq" id="WP_194929456.1">
    <property type="nucleotide sequence ID" value="NZ_JADLZT010000001.1"/>
</dbReference>